<evidence type="ECO:0000313" key="3">
    <source>
        <dbReference type="EMBL" id="OQE96325.1"/>
    </source>
</evidence>
<reference evidence="4" key="1">
    <citation type="journal article" date="2017" name="Nat. Microbiol.">
        <title>Global analysis of biosynthetic gene clusters reveals vast potential of secondary metabolite production in Penicillium species.</title>
        <authorList>
            <person name="Nielsen J.C."/>
            <person name="Grijseels S."/>
            <person name="Prigent S."/>
            <person name="Ji B."/>
            <person name="Dainat J."/>
            <person name="Nielsen K.F."/>
            <person name="Frisvad J.C."/>
            <person name="Workman M."/>
            <person name="Nielsen J."/>
        </authorList>
    </citation>
    <scope>NUCLEOTIDE SEQUENCE [LARGE SCALE GENOMIC DNA]</scope>
    <source>
        <strain evidence="4">IBT 13039</strain>
    </source>
</reference>
<sequence>MDQKPFAVFPISLLKTIYLIGSLSWLQLLYAASYLARPFWNTHREYSPFKKAIDRTETSIINAILGTAPLSAYSSATSTERQWYLSAGNGTLNYENNICTTSQPISNLLTSSPWPEEGHQDSDSSSGHETPTPRPGTEHTRENSPIYETVRKLRSNTRGSISKIANSARSIFRQPLTVFPRDMDGLTSEERTEPHLVPVLVHTSQPQLVQNVSFPVPMSASARVADHFSDPGPATAVKVQQPVSFGATVDGGIDSETVQMNRSSKYHSVESYPGKFPVSDALEYSSLATAYAVRGKGTTSVRPFSDY</sequence>
<accession>A0A1V6Z9F2</accession>
<feature type="region of interest" description="Disordered" evidence="1">
    <location>
        <begin position="109"/>
        <end position="147"/>
    </location>
</feature>
<organism evidence="3 4">
    <name type="scientific">Penicillium nalgiovense</name>
    <dbReference type="NCBI Taxonomy" id="60175"/>
    <lineage>
        <taxon>Eukaryota</taxon>
        <taxon>Fungi</taxon>
        <taxon>Dikarya</taxon>
        <taxon>Ascomycota</taxon>
        <taxon>Pezizomycotina</taxon>
        <taxon>Eurotiomycetes</taxon>
        <taxon>Eurotiomycetidae</taxon>
        <taxon>Eurotiales</taxon>
        <taxon>Aspergillaceae</taxon>
        <taxon>Penicillium</taxon>
    </lineage>
</organism>
<keyword evidence="2" id="KW-0472">Membrane</keyword>
<keyword evidence="2" id="KW-0812">Transmembrane</keyword>
<evidence type="ECO:0000256" key="2">
    <source>
        <dbReference type="SAM" id="Phobius"/>
    </source>
</evidence>
<protein>
    <submittedName>
        <fullName evidence="3">Uncharacterized protein</fullName>
    </submittedName>
</protein>
<keyword evidence="4" id="KW-1185">Reference proteome</keyword>
<gene>
    <name evidence="3" type="ORF">PENNAL_c0001G05932</name>
</gene>
<dbReference type="Proteomes" id="UP000191691">
    <property type="component" value="Unassembled WGS sequence"/>
</dbReference>
<proteinExistence type="predicted"/>
<dbReference type="EMBL" id="MOOB01000001">
    <property type="protein sequence ID" value="OQE96325.1"/>
    <property type="molecule type" value="Genomic_DNA"/>
</dbReference>
<dbReference type="AlphaFoldDB" id="A0A1V6Z9F2"/>
<keyword evidence="2" id="KW-1133">Transmembrane helix</keyword>
<evidence type="ECO:0000313" key="4">
    <source>
        <dbReference type="Proteomes" id="UP000191691"/>
    </source>
</evidence>
<dbReference type="OMA" id="ERQWYLS"/>
<name>A0A1V6Z9F2_PENNA</name>
<feature type="transmembrane region" description="Helical" evidence="2">
    <location>
        <begin position="16"/>
        <end position="36"/>
    </location>
</feature>
<evidence type="ECO:0000256" key="1">
    <source>
        <dbReference type="SAM" id="MobiDB-lite"/>
    </source>
</evidence>
<comment type="caution">
    <text evidence="3">The sequence shown here is derived from an EMBL/GenBank/DDBJ whole genome shotgun (WGS) entry which is preliminary data.</text>
</comment>